<dbReference type="eggNOG" id="ENOG502QTCJ">
    <property type="taxonomic scope" value="Eukaryota"/>
</dbReference>
<accession>A0A022RRC7</accession>
<feature type="region of interest" description="Disordered" evidence="1">
    <location>
        <begin position="1"/>
        <end position="38"/>
    </location>
</feature>
<dbReference type="Proteomes" id="UP000030748">
    <property type="component" value="Unassembled WGS sequence"/>
</dbReference>
<evidence type="ECO:0008006" key="4">
    <source>
        <dbReference type="Google" id="ProtNLM"/>
    </source>
</evidence>
<dbReference type="AlphaFoldDB" id="A0A022RRC7"/>
<dbReference type="GO" id="GO:0034196">
    <property type="term" value="P:acylglycerol transport"/>
    <property type="evidence" value="ECO:0007669"/>
    <property type="project" value="InterPro"/>
</dbReference>
<dbReference type="PANTHER" id="PTHR34954">
    <property type="entry name" value="EXPRESSED PROTEIN"/>
    <property type="match status" value="1"/>
</dbReference>
<evidence type="ECO:0000256" key="1">
    <source>
        <dbReference type="SAM" id="MobiDB-lite"/>
    </source>
</evidence>
<evidence type="ECO:0000313" key="3">
    <source>
        <dbReference type="Proteomes" id="UP000030748"/>
    </source>
</evidence>
<name>A0A022RRC7_ERYGU</name>
<dbReference type="PANTHER" id="PTHR34954:SF3">
    <property type="entry name" value="EXPRESSED PROTEIN"/>
    <property type="match status" value="1"/>
</dbReference>
<feature type="compositionally biased region" description="Gly residues" evidence="1">
    <location>
        <begin position="1"/>
        <end position="18"/>
    </location>
</feature>
<proteinExistence type="predicted"/>
<keyword evidence="3" id="KW-1185">Reference proteome</keyword>
<reference evidence="2 3" key="1">
    <citation type="journal article" date="2013" name="Proc. Natl. Acad. Sci. U.S.A.">
        <title>Fine-scale variation in meiotic recombination in Mimulus inferred from population shotgun sequencing.</title>
        <authorList>
            <person name="Hellsten U."/>
            <person name="Wright K.M."/>
            <person name="Jenkins J."/>
            <person name="Shu S."/>
            <person name="Yuan Y."/>
            <person name="Wessler S.R."/>
            <person name="Schmutz J."/>
            <person name="Willis J.H."/>
            <person name="Rokhsar D.S."/>
        </authorList>
    </citation>
    <scope>NUCLEOTIDE SEQUENCE [LARGE SCALE GENOMIC DNA]</scope>
    <source>
        <strain evidence="3">cv. DUN x IM62</strain>
    </source>
</reference>
<dbReference type="STRING" id="4155.A0A022RRC7"/>
<dbReference type="InterPro" id="IPR044160">
    <property type="entry name" value="TGD4-like"/>
</dbReference>
<dbReference type="GO" id="GO:0070300">
    <property type="term" value="F:phosphatidic acid binding"/>
    <property type="evidence" value="ECO:0007669"/>
    <property type="project" value="InterPro"/>
</dbReference>
<sequence>MVNGSGPGRGGAVNGSGPGRVRVRPDPWPFPVTDKEPHQTLFPHIEGDKTPKRQPFAGRSFWPGKMANLRTAMDAAFWDMNISTPQALDGASKAVPGDPIPIDGGRASKALRIQQLSLLGNGFPLGIIPSFSPSANHKELGSFALQSLLGKAVVGNWWVGLIGQFRPKKLISSIKAEIATSDEWDLPLVKDVAKQIVDKSLYALGLCSQIALTPSSSLLLSTEKHGERKNRRTKAMLFHQLQDHDITLEAAWPELFRDRKGKYWEVPESISLDCSSLICESGLRYRFGIHKSSGLPQAVDSTNAAEPPLALLPGLCAKAAFSYQMSRDLWRQQETKEDAFVETEKGHFWRPTYDIRLKEPHAAISGIVGGTCEAWLFGGRGIVSVDPRQGESSSGTKDRGRFGADLFGSLCYTFQHGQFRNLYGDLTRVDARFDVSSASALAKKTINLFKTAQNNPSRNELASPRLNLIFHQQVAGPIVFRVDSKIAIDSSSGKRGPHIEDLIYSLNYSLRVLGSGKVVAWYSPKRKEGMVELRLFEF</sequence>
<organism evidence="2 3">
    <name type="scientific">Erythranthe guttata</name>
    <name type="common">Yellow monkey flower</name>
    <name type="synonym">Mimulus guttatus</name>
    <dbReference type="NCBI Taxonomy" id="4155"/>
    <lineage>
        <taxon>Eukaryota</taxon>
        <taxon>Viridiplantae</taxon>
        <taxon>Streptophyta</taxon>
        <taxon>Embryophyta</taxon>
        <taxon>Tracheophyta</taxon>
        <taxon>Spermatophyta</taxon>
        <taxon>Magnoliopsida</taxon>
        <taxon>eudicotyledons</taxon>
        <taxon>Gunneridae</taxon>
        <taxon>Pentapetalae</taxon>
        <taxon>asterids</taxon>
        <taxon>lamiids</taxon>
        <taxon>Lamiales</taxon>
        <taxon>Phrymaceae</taxon>
        <taxon>Erythranthe</taxon>
    </lineage>
</organism>
<dbReference type="GO" id="GO:1990052">
    <property type="term" value="P:ER to chloroplast lipid transport"/>
    <property type="evidence" value="ECO:0000318"/>
    <property type="project" value="GO_Central"/>
</dbReference>
<protein>
    <recommendedName>
        <fullName evidence="4">Protein TRIGALACTOSYLDIACYLGLYCEROL 4, chloroplastic</fullName>
    </recommendedName>
</protein>
<gene>
    <name evidence="2" type="ORF">MIMGU_mgv1a004236mg</name>
</gene>
<dbReference type="EMBL" id="KI630297">
    <property type="protein sequence ID" value="EYU42318.1"/>
    <property type="molecule type" value="Genomic_DNA"/>
</dbReference>
<evidence type="ECO:0000313" key="2">
    <source>
        <dbReference type="EMBL" id="EYU42318.1"/>
    </source>
</evidence>
<dbReference type="GO" id="GO:0009941">
    <property type="term" value="C:chloroplast envelope"/>
    <property type="evidence" value="ECO:0000318"/>
    <property type="project" value="GO_Central"/>
</dbReference>